<feature type="region of interest" description="Disordered" evidence="6">
    <location>
        <begin position="217"/>
        <end position="243"/>
    </location>
</feature>
<dbReference type="Proteomes" id="UP000428333">
    <property type="component" value="Linkage Group LG08"/>
</dbReference>
<evidence type="ECO:0000256" key="3">
    <source>
        <dbReference type="ARBA" id="ARBA00022989"/>
    </source>
</evidence>
<dbReference type="InterPro" id="IPR044772">
    <property type="entry name" value="NO3_transporter"/>
</dbReference>
<protein>
    <recommendedName>
        <fullName evidence="10">Major facilitator superfamily (MFS) profile domain-containing protein</fullName>
    </recommendedName>
</protein>
<reference evidence="8 9" key="1">
    <citation type="journal article" date="2019" name="Genome Biol. Evol.">
        <title>The Rhododendron genome and chromosomal organization provide insight into shared whole-genome duplications across the heath family (Ericaceae).</title>
        <authorList>
            <person name="Soza V.L."/>
            <person name="Lindsley D."/>
            <person name="Waalkes A."/>
            <person name="Ramage E."/>
            <person name="Patwardhan R.P."/>
            <person name="Burton J.N."/>
            <person name="Adey A."/>
            <person name="Kumar A."/>
            <person name="Qiu R."/>
            <person name="Shendure J."/>
            <person name="Hall B."/>
        </authorList>
    </citation>
    <scope>NUCLEOTIDE SEQUENCE [LARGE SCALE GENOMIC DNA]</scope>
    <source>
        <strain evidence="8">RSF 1966-606</strain>
    </source>
</reference>
<feature type="compositionally biased region" description="Polar residues" evidence="6">
    <location>
        <begin position="231"/>
        <end position="243"/>
    </location>
</feature>
<dbReference type="InterPro" id="IPR036259">
    <property type="entry name" value="MFS_trans_sf"/>
</dbReference>
<comment type="subcellular location">
    <subcellularLocation>
        <location evidence="1">Membrane</location>
        <topology evidence="1">Multi-pass membrane protein</topology>
    </subcellularLocation>
</comment>
<feature type="transmembrane region" description="Helical" evidence="7">
    <location>
        <begin position="110"/>
        <end position="136"/>
    </location>
</feature>
<evidence type="ECO:0000313" key="9">
    <source>
        <dbReference type="Proteomes" id="UP000428333"/>
    </source>
</evidence>
<gene>
    <name evidence="8" type="ORF">C3L33_13465</name>
</gene>
<feature type="compositionally biased region" description="Basic and acidic residues" evidence="6">
    <location>
        <begin position="218"/>
        <end position="229"/>
    </location>
</feature>
<evidence type="ECO:0000256" key="5">
    <source>
        <dbReference type="ARBA" id="ARBA00044504"/>
    </source>
</evidence>
<organism evidence="8 9">
    <name type="scientific">Rhododendron williamsianum</name>
    <dbReference type="NCBI Taxonomy" id="262921"/>
    <lineage>
        <taxon>Eukaryota</taxon>
        <taxon>Viridiplantae</taxon>
        <taxon>Streptophyta</taxon>
        <taxon>Embryophyta</taxon>
        <taxon>Tracheophyta</taxon>
        <taxon>Spermatophyta</taxon>
        <taxon>Magnoliopsida</taxon>
        <taxon>eudicotyledons</taxon>
        <taxon>Gunneridae</taxon>
        <taxon>Pentapetalae</taxon>
        <taxon>asterids</taxon>
        <taxon>Ericales</taxon>
        <taxon>Ericaceae</taxon>
        <taxon>Ericoideae</taxon>
        <taxon>Rhodoreae</taxon>
        <taxon>Rhododendron</taxon>
    </lineage>
</organism>
<keyword evidence="4 7" id="KW-0472">Membrane</keyword>
<comment type="similarity">
    <text evidence="5">Belongs to the major facilitator superfamily. Phosphate:H(+) symporter (TC 2.A.1.9) family.</text>
</comment>
<sequence length="243" mass="26357">MENSQPSPNPNSEKFPIPVDSEHKATVFRPFSAPAPHMRAFHLAWFSFFCCFVSSFAAPPLLPVIRDNLNLTATDIGNSGIAAVSGAMFARIVMGTACDLFGPRLASASLILATAPVVFCTAMVNSAVSFLLVRFFTVLTQVIFFRGSRFKTETGITLMGVMILCCALPTALISFPQWGGMFCGPSLKGATEEDYYMSEWSSGEKEKGFHQASLKFADNSRRERGRRVESAPSSSDGTPSARV</sequence>
<accession>A0A6A4LH96</accession>
<evidence type="ECO:0000256" key="1">
    <source>
        <dbReference type="ARBA" id="ARBA00004141"/>
    </source>
</evidence>
<dbReference type="GO" id="GO:0015112">
    <property type="term" value="F:nitrate transmembrane transporter activity"/>
    <property type="evidence" value="ECO:0007669"/>
    <property type="project" value="InterPro"/>
</dbReference>
<dbReference type="PANTHER" id="PTHR23515">
    <property type="entry name" value="HIGH-AFFINITY NITRATE TRANSPORTER 2.3"/>
    <property type="match status" value="1"/>
</dbReference>
<feature type="transmembrane region" description="Helical" evidence="7">
    <location>
        <begin position="79"/>
        <end position="98"/>
    </location>
</feature>
<dbReference type="SUPFAM" id="SSF103473">
    <property type="entry name" value="MFS general substrate transporter"/>
    <property type="match status" value="1"/>
</dbReference>
<feature type="non-terminal residue" evidence="8">
    <location>
        <position position="1"/>
    </location>
</feature>
<evidence type="ECO:0000256" key="6">
    <source>
        <dbReference type="SAM" id="MobiDB-lite"/>
    </source>
</evidence>
<feature type="transmembrane region" description="Helical" evidence="7">
    <location>
        <begin position="156"/>
        <end position="175"/>
    </location>
</feature>
<dbReference type="OrthoDB" id="434240at2759"/>
<evidence type="ECO:0008006" key="10">
    <source>
        <dbReference type="Google" id="ProtNLM"/>
    </source>
</evidence>
<keyword evidence="9" id="KW-1185">Reference proteome</keyword>
<name>A0A6A4LH96_9ERIC</name>
<dbReference type="AlphaFoldDB" id="A0A6A4LH96"/>
<evidence type="ECO:0000313" key="8">
    <source>
        <dbReference type="EMBL" id="KAE9454629.1"/>
    </source>
</evidence>
<dbReference type="Gene3D" id="1.20.1250.20">
    <property type="entry name" value="MFS general substrate transporter like domains"/>
    <property type="match status" value="1"/>
</dbReference>
<comment type="caution">
    <text evidence="8">The sequence shown here is derived from an EMBL/GenBank/DDBJ whole genome shotgun (WGS) entry which is preliminary data.</text>
</comment>
<evidence type="ECO:0000256" key="2">
    <source>
        <dbReference type="ARBA" id="ARBA00022692"/>
    </source>
</evidence>
<evidence type="ECO:0000256" key="4">
    <source>
        <dbReference type="ARBA" id="ARBA00023136"/>
    </source>
</evidence>
<proteinExistence type="inferred from homology"/>
<keyword evidence="3 7" id="KW-1133">Transmembrane helix</keyword>
<evidence type="ECO:0000256" key="7">
    <source>
        <dbReference type="SAM" id="Phobius"/>
    </source>
</evidence>
<keyword evidence="2 7" id="KW-0812">Transmembrane</keyword>
<dbReference type="GO" id="GO:0016020">
    <property type="term" value="C:membrane"/>
    <property type="evidence" value="ECO:0007669"/>
    <property type="project" value="UniProtKB-SubCell"/>
</dbReference>
<dbReference type="EMBL" id="QEFC01002100">
    <property type="protein sequence ID" value="KAE9454629.1"/>
    <property type="molecule type" value="Genomic_DNA"/>
</dbReference>
<feature type="transmembrane region" description="Helical" evidence="7">
    <location>
        <begin position="40"/>
        <end position="59"/>
    </location>
</feature>